<dbReference type="GO" id="GO:0008270">
    <property type="term" value="F:zinc ion binding"/>
    <property type="evidence" value="ECO:0007669"/>
    <property type="project" value="UniProtKB-KW"/>
</dbReference>
<evidence type="ECO:0000256" key="6">
    <source>
        <dbReference type="SAM" id="Coils"/>
    </source>
</evidence>
<dbReference type="CDD" id="cd15724">
    <property type="entry name" value="FYVE_ZFY26"/>
    <property type="match status" value="1"/>
</dbReference>
<keyword evidence="9" id="KW-1185">Reference proteome</keyword>
<sequence length="1065" mass="123217">MEKEEEKCDIYLEILKVPFNSISFQSCDDVIRFSQEKPDELLKQLLIERQYSLALDWITLNNYNEKFSSEVPQILVLKLLDNDIPDFESAEKILDNVETNIVLIVIENLLKNTAEFTVRKFLISYVISKNSFQFKTLDIWALQQELMGIILIEEVCLKTSDKSQLLSLVNQPNLIIEQWIMNLKLACVDKGIQKISSILNSVKCKSAGITCNISRQEVDCLCWEHYYLMVEKYAVKALKLSGTQISIHEILIAEDCEIQFVMPHQVPSKSDWQENASVNVCPVCKIAVFSIFFRKHHCRRCGRVVCGDCSVFRHIVEGYGDDEVRVCEFCYRNMTESLSWDNDHLVNIDLSTEEEESDSAETTSISTNIGWYFTTDPLHNQRLREEFAFDFTPSLSVCHSLFTLHKDDSRAALAILNLCHKSFEKVVDSISLNLHTVDRYYVIKIINTLLLSAKVRFGKILNLDGVSVCEYYKQWSNWVESLLRLNLVGLLPKGTLNNVLEIGELMRLQLLQQGGEDLLLKNLKQEKISLKVLRDKLIKTENWDLALEICTKEGFDKYGVWSAHGVAALKAGDFKTAREQFDKIFKKTTNKNLNTKLSLLEDIVLFLENNEFKRDDEETTPESPLDTHSLKEYESNSSLLIAEKNKKEDDCSLFTSLNLKECDYYIRMYGSHQMYLQFLFRHELFQESIKYCQQIMVDEALFSECILLSSFKSGHFKQMWSAIDDVDPKHVWINSLIHRVYRYLNKYDHLPCLVEVQKILNDNLTACKTLLRMYKADSYKDLLLRNSYLKEIILLLKEFLNSNLVRENDKNIDQTDLFYKCETVECEVENALNQQILLTDAQFYLTEFLGNLENSGVDFKSKIKLVRELLKDRDPRVSNKVKNLDFEVPTLFEKEDRMVICVILLCLDTDLKSNLTAIRELVDKNCLDAGELLSLTLQTMVKTEEFQNLSFVIESILSWNYIPDSSIIDCFRPALTMKGISIQEHIVKEIAKYLTDTKDKLNIYIEVGFLKTAFSEINNVGTIETMERLLKAAEENEDKIVIHLCSKCTIFVLPFGLLLNINIDI</sequence>
<proteinExistence type="predicted"/>
<feature type="domain" description="FYVE-type" evidence="7">
    <location>
        <begin position="275"/>
        <end position="335"/>
    </location>
</feature>
<dbReference type="Gene3D" id="3.30.40.10">
    <property type="entry name" value="Zinc/RING finger domain, C3HC4 (zinc finger)"/>
    <property type="match status" value="1"/>
</dbReference>
<evidence type="ECO:0000256" key="4">
    <source>
        <dbReference type="ARBA" id="ARBA00022833"/>
    </source>
</evidence>
<keyword evidence="3 5" id="KW-0863">Zinc-finger</keyword>
<name>A0A5N5T7J3_9CRUS</name>
<dbReference type="Proteomes" id="UP000326759">
    <property type="component" value="Unassembled WGS sequence"/>
</dbReference>
<dbReference type="Pfam" id="PF25569">
    <property type="entry name" value="TPR_ZFYVE26"/>
    <property type="match status" value="1"/>
</dbReference>
<protein>
    <submittedName>
        <fullName evidence="8">Zinc finger FYVE domain-containing protein 26</fullName>
    </submittedName>
</protein>
<evidence type="ECO:0000256" key="2">
    <source>
        <dbReference type="ARBA" id="ARBA00022723"/>
    </source>
</evidence>
<dbReference type="InterPro" id="IPR028730">
    <property type="entry name" value="ZFYVE26"/>
</dbReference>
<gene>
    <name evidence="8" type="primary">Zfyve26</name>
    <name evidence="8" type="ORF">Anas_09382</name>
</gene>
<dbReference type="GO" id="GO:0000724">
    <property type="term" value="P:double-strand break repair via homologous recombination"/>
    <property type="evidence" value="ECO:0007669"/>
    <property type="project" value="InterPro"/>
</dbReference>
<dbReference type="GO" id="GO:0000281">
    <property type="term" value="P:mitotic cytokinesis"/>
    <property type="evidence" value="ECO:0007669"/>
    <property type="project" value="InterPro"/>
</dbReference>
<evidence type="ECO:0000259" key="7">
    <source>
        <dbReference type="PROSITE" id="PS50178"/>
    </source>
</evidence>
<dbReference type="GO" id="GO:0005813">
    <property type="term" value="C:centrosome"/>
    <property type="evidence" value="ECO:0007669"/>
    <property type="project" value="TreeGrafter"/>
</dbReference>
<dbReference type="EMBL" id="SEYY01012084">
    <property type="protein sequence ID" value="KAB7500980.1"/>
    <property type="molecule type" value="Genomic_DNA"/>
</dbReference>
<feature type="coiled-coil region" evidence="6">
    <location>
        <begin position="590"/>
        <end position="650"/>
    </location>
</feature>
<reference evidence="8 9" key="1">
    <citation type="journal article" date="2019" name="PLoS Biol.">
        <title>Sex chromosomes control vertical transmission of feminizing Wolbachia symbionts in an isopod.</title>
        <authorList>
            <person name="Becking T."/>
            <person name="Chebbi M.A."/>
            <person name="Giraud I."/>
            <person name="Moumen B."/>
            <person name="Laverre T."/>
            <person name="Caubet Y."/>
            <person name="Peccoud J."/>
            <person name="Gilbert C."/>
            <person name="Cordaux R."/>
        </authorList>
    </citation>
    <scope>NUCLEOTIDE SEQUENCE [LARGE SCALE GENOMIC DNA]</scope>
    <source>
        <strain evidence="8">ANa2</strain>
        <tissue evidence="8">Whole body excluding digestive tract and cuticle</tissue>
    </source>
</reference>
<evidence type="ECO:0000256" key="5">
    <source>
        <dbReference type="PROSITE-ProRule" id="PRU00091"/>
    </source>
</evidence>
<dbReference type="PROSITE" id="PS51257">
    <property type="entry name" value="PROKAR_LIPOPROTEIN"/>
    <property type="match status" value="1"/>
</dbReference>
<dbReference type="PANTHER" id="PTHR46591:SF1">
    <property type="entry name" value="ZINC FINGER FYVE DOMAIN-CONTAINING PROTEIN 26"/>
    <property type="match status" value="1"/>
</dbReference>
<dbReference type="Pfam" id="PF01363">
    <property type="entry name" value="FYVE"/>
    <property type="match status" value="1"/>
</dbReference>
<evidence type="ECO:0000256" key="3">
    <source>
        <dbReference type="ARBA" id="ARBA00022771"/>
    </source>
</evidence>
<keyword evidence="2" id="KW-0479">Metal-binding</keyword>
<organism evidence="8 9">
    <name type="scientific">Armadillidium nasatum</name>
    <dbReference type="NCBI Taxonomy" id="96803"/>
    <lineage>
        <taxon>Eukaryota</taxon>
        <taxon>Metazoa</taxon>
        <taxon>Ecdysozoa</taxon>
        <taxon>Arthropoda</taxon>
        <taxon>Crustacea</taxon>
        <taxon>Multicrustacea</taxon>
        <taxon>Malacostraca</taxon>
        <taxon>Eumalacostraca</taxon>
        <taxon>Peracarida</taxon>
        <taxon>Isopoda</taxon>
        <taxon>Oniscidea</taxon>
        <taxon>Crinocheta</taxon>
        <taxon>Armadillidiidae</taxon>
        <taxon>Armadillidium</taxon>
    </lineage>
</organism>
<dbReference type="AlphaFoldDB" id="A0A5N5T7J3"/>
<dbReference type="SUPFAM" id="SSF57903">
    <property type="entry name" value="FYVE/PHD zinc finger"/>
    <property type="match status" value="1"/>
</dbReference>
<evidence type="ECO:0000256" key="1">
    <source>
        <dbReference type="ARBA" id="ARBA00022553"/>
    </source>
</evidence>
<evidence type="ECO:0000313" key="9">
    <source>
        <dbReference type="Proteomes" id="UP000326759"/>
    </source>
</evidence>
<dbReference type="PANTHER" id="PTHR46591">
    <property type="entry name" value="ZINC FINGER FYVE DOMAIN-CONTAINING PROTEIN 26"/>
    <property type="match status" value="1"/>
</dbReference>
<dbReference type="InterPro" id="IPR000306">
    <property type="entry name" value="Znf_FYVE"/>
</dbReference>
<evidence type="ECO:0000313" key="8">
    <source>
        <dbReference type="EMBL" id="KAB7500980.1"/>
    </source>
</evidence>
<dbReference type="GO" id="GO:0030496">
    <property type="term" value="C:midbody"/>
    <property type="evidence" value="ECO:0007669"/>
    <property type="project" value="TreeGrafter"/>
</dbReference>
<dbReference type="InterPro" id="IPR013083">
    <property type="entry name" value="Znf_RING/FYVE/PHD"/>
</dbReference>
<dbReference type="InterPro" id="IPR011011">
    <property type="entry name" value="Znf_FYVE_PHD"/>
</dbReference>
<keyword evidence="6" id="KW-0175">Coiled coil</keyword>
<keyword evidence="4" id="KW-0862">Zinc</keyword>
<dbReference type="InterPro" id="IPR017455">
    <property type="entry name" value="Znf_FYVE-rel"/>
</dbReference>
<dbReference type="GO" id="GO:0032266">
    <property type="term" value="F:phosphatidylinositol-3-phosphate binding"/>
    <property type="evidence" value="ECO:0007669"/>
    <property type="project" value="InterPro"/>
</dbReference>
<dbReference type="GO" id="GO:0032465">
    <property type="term" value="P:regulation of cytokinesis"/>
    <property type="evidence" value="ECO:0007669"/>
    <property type="project" value="TreeGrafter"/>
</dbReference>
<keyword evidence="1" id="KW-0597">Phosphoprotein</keyword>
<dbReference type="PROSITE" id="PS50178">
    <property type="entry name" value="ZF_FYVE"/>
    <property type="match status" value="1"/>
</dbReference>
<comment type="caution">
    <text evidence="8">The sequence shown here is derived from an EMBL/GenBank/DDBJ whole genome shotgun (WGS) entry which is preliminary data.</text>
</comment>
<dbReference type="SMART" id="SM00064">
    <property type="entry name" value="FYVE"/>
    <property type="match status" value="1"/>
</dbReference>
<dbReference type="GO" id="GO:0005765">
    <property type="term" value="C:lysosomal membrane"/>
    <property type="evidence" value="ECO:0007669"/>
    <property type="project" value="TreeGrafter"/>
</dbReference>
<dbReference type="OrthoDB" id="1936617at2759"/>
<accession>A0A5N5T7J3</accession>
<dbReference type="InterPro" id="IPR057946">
    <property type="entry name" value="TPR_ZFYVE26"/>
</dbReference>